<reference evidence="6 7" key="1">
    <citation type="submission" date="2020-06" db="EMBL/GenBank/DDBJ databases">
        <title>Oricola thermophila sp. nov. isolated from a tidal sediments.</title>
        <authorList>
            <person name="Kwon K.K."/>
            <person name="Yang S.-H."/>
            <person name="Park M.-J."/>
        </authorList>
    </citation>
    <scope>NUCLEOTIDE SEQUENCE [LARGE SCALE GENOMIC DNA]</scope>
    <source>
        <strain evidence="6 7">MEBiC13590</strain>
    </source>
</reference>
<keyword evidence="2 4" id="KW-1133">Transmembrane helix</keyword>
<dbReference type="AlphaFoldDB" id="A0A6N1V9P0"/>
<evidence type="ECO:0000256" key="3">
    <source>
        <dbReference type="ARBA" id="ARBA00023136"/>
    </source>
</evidence>
<dbReference type="InterPro" id="IPR050327">
    <property type="entry name" value="Proton-linked_MCT"/>
</dbReference>
<dbReference type="RefSeq" id="WP_175275563.1">
    <property type="nucleotide sequence ID" value="NZ_CP054836.1"/>
</dbReference>
<evidence type="ECO:0000256" key="1">
    <source>
        <dbReference type="ARBA" id="ARBA00022692"/>
    </source>
</evidence>
<feature type="transmembrane region" description="Helical" evidence="4">
    <location>
        <begin position="220"/>
        <end position="244"/>
    </location>
</feature>
<feature type="transmembrane region" description="Helical" evidence="4">
    <location>
        <begin position="290"/>
        <end position="308"/>
    </location>
</feature>
<evidence type="ECO:0000313" key="7">
    <source>
        <dbReference type="Proteomes" id="UP000509367"/>
    </source>
</evidence>
<dbReference type="KEGG" id="orm:HTY61_03865"/>
<accession>A0A6N1V9P0</accession>
<feature type="transmembrane region" description="Helical" evidence="4">
    <location>
        <begin position="344"/>
        <end position="367"/>
    </location>
</feature>
<sequence>MTFVRFMVENARWLAGGFLLTLFSAFGQTYFISLSAGDIRSEYGLSHGEFGMIYMTATLASAVSLTWVGRLVDRFSPFQVTLIIVPLLAAGSVAMAFSRHVLALVLVIYVLRLFGQGMMTQNALTATARWFAANRGRAVSLVALGQNAGEAMFPFIFVMAAGLIGWRMAWVAGAGLLLLVAMPAIAALYRQERKPRASDPEPKVTAPREWTRGEVARDPLFWLMLAGVMAPPFIGTTIFFHQVYLVELRGWSLDSFAASFVLMSAMTIVFALVSGALIDRFTAVRMLPGFLIPISVACIVLALVPAGWAPFAFMSLLGVSNGFSGTLVGALWPEIYGVRHLGAIRSFIVAFMVLSTAVGPGVTGALIDLGVSYPGQILVMGIYCIGASIVLLLASRRVRARNAALAAGSLQ</sequence>
<proteinExistence type="predicted"/>
<feature type="domain" description="Major facilitator superfamily (MFS) profile" evidence="5">
    <location>
        <begin position="13"/>
        <end position="399"/>
    </location>
</feature>
<keyword evidence="3 4" id="KW-0472">Membrane</keyword>
<dbReference type="InterPro" id="IPR020846">
    <property type="entry name" value="MFS_dom"/>
</dbReference>
<name>A0A6N1V9P0_9HYPH</name>
<dbReference type="InterPro" id="IPR011701">
    <property type="entry name" value="MFS"/>
</dbReference>
<keyword evidence="7" id="KW-1185">Reference proteome</keyword>
<feature type="transmembrane region" description="Helical" evidence="4">
    <location>
        <begin position="373"/>
        <end position="394"/>
    </location>
</feature>
<feature type="transmembrane region" description="Helical" evidence="4">
    <location>
        <begin position="103"/>
        <end position="120"/>
    </location>
</feature>
<keyword evidence="1 4" id="KW-0812">Transmembrane</keyword>
<evidence type="ECO:0000256" key="2">
    <source>
        <dbReference type="ARBA" id="ARBA00022989"/>
    </source>
</evidence>
<evidence type="ECO:0000313" key="6">
    <source>
        <dbReference type="EMBL" id="QKV17666.1"/>
    </source>
</evidence>
<dbReference type="PANTHER" id="PTHR11360:SF308">
    <property type="entry name" value="BLL3089 PROTEIN"/>
    <property type="match status" value="1"/>
</dbReference>
<dbReference type="PROSITE" id="PS50850">
    <property type="entry name" value="MFS"/>
    <property type="match status" value="1"/>
</dbReference>
<dbReference type="Gene3D" id="1.20.1250.20">
    <property type="entry name" value="MFS general substrate transporter like domains"/>
    <property type="match status" value="2"/>
</dbReference>
<feature type="transmembrane region" description="Helical" evidence="4">
    <location>
        <begin position="141"/>
        <end position="164"/>
    </location>
</feature>
<feature type="transmembrane region" description="Helical" evidence="4">
    <location>
        <begin position="256"/>
        <end position="278"/>
    </location>
</feature>
<dbReference type="InterPro" id="IPR036259">
    <property type="entry name" value="MFS_trans_sf"/>
</dbReference>
<dbReference type="GO" id="GO:0022857">
    <property type="term" value="F:transmembrane transporter activity"/>
    <property type="evidence" value="ECO:0007669"/>
    <property type="project" value="InterPro"/>
</dbReference>
<dbReference type="PANTHER" id="PTHR11360">
    <property type="entry name" value="MONOCARBOXYLATE TRANSPORTER"/>
    <property type="match status" value="1"/>
</dbReference>
<dbReference type="Pfam" id="PF07690">
    <property type="entry name" value="MFS_1"/>
    <property type="match status" value="1"/>
</dbReference>
<dbReference type="Proteomes" id="UP000509367">
    <property type="component" value="Chromosome"/>
</dbReference>
<feature type="transmembrane region" description="Helical" evidence="4">
    <location>
        <begin position="170"/>
        <end position="189"/>
    </location>
</feature>
<evidence type="ECO:0000256" key="4">
    <source>
        <dbReference type="SAM" id="Phobius"/>
    </source>
</evidence>
<gene>
    <name evidence="6" type="ORF">HTY61_03865</name>
</gene>
<dbReference type="SUPFAM" id="SSF103473">
    <property type="entry name" value="MFS general substrate transporter"/>
    <property type="match status" value="1"/>
</dbReference>
<feature type="transmembrane region" description="Helical" evidence="4">
    <location>
        <begin position="314"/>
        <end position="332"/>
    </location>
</feature>
<protein>
    <submittedName>
        <fullName evidence="6">MFS transporter</fullName>
    </submittedName>
</protein>
<feature type="transmembrane region" description="Helical" evidence="4">
    <location>
        <begin position="51"/>
        <end position="68"/>
    </location>
</feature>
<feature type="transmembrane region" description="Helical" evidence="4">
    <location>
        <begin position="80"/>
        <end position="97"/>
    </location>
</feature>
<organism evidence="6 7">
    <name type="scientific">Oricola thermophila</name>
    <dbReference type="NCBI Taxonomy" id="2742145"/>
    <lineage>
        <taxon>Bacteria</taxon>
        <taxon>Pseudomonadati</taxon>
        <taxon>Pseudomonadota</taxon>
        <taxon>Alphaproteobacteria</taxon>
        <taxon>Hyphomicrobiales</taxon>
        <taxon>Ahrensiaceae</taxon>
        <taxon>Oricola</taxon>
    </lineage>
</organism>
<evidence type="ECO:0000259" key="5">
    <source>
        <dbReference type="PROSITE" id="PS50850"/>
    </source>
</evidence>
<dbReference type="EMBL" id="CP054836">
    <property type="protein sequence ID" value="QKV17666.1"/>
    <property type="molecule type" value="Genomic_DNA"/>
</dbReference>